<dbReference type="RefSeq" id="XP_008025917.1">
    <property type="nucleotide sequence ID" value="XM_008027726.1"/>
</dbReference>
<protein>
    <submittedName>
        <fullName evidence="1">Uncharacterized protein</fullName>
    </submittedName>
</protein>
<dbReference type="EMBL" id="KB908593">
    <property type="protein sequence ID" value="EOA86456.1"/>
    <property type="molecule type" value="Genomic_DNA"/>
</dbReference>
<dbReference type="GeneID" id="19404494"/>
<reference evidence="1 2" key="2">
    <citation type="journal article" date="2013" name="PLoS Genet.">
        <title>Comparative genome structure, secondary metabolite, and effector coding capacity across Cochliobolus pathogens.</title>
        <authorList>
            <person name="Condon B.J."/>
            <person name="Leng Y."/>
            <person name="Wu D."/>
            <person name="Bushley K.E."/>
            <person name="Ohm R.A."/>
            <person name="Otillar R."/>
            <person name="Martin J."/>
            <person name="Schackwitz W."/>
            <person name="Grimwood J."/>
            <person name="MohdZainudin N."/>
            <person name="Xue C."/>
            <person name="Wang R."/>
            <person name="Manning V.A."/>
            <person name="Dhillon B."/>
            <person name="Tu Z.J."/>
            <person name="Steffenson B.J."/>
            <person name="Salamov A."/>
            <person name="Sun H."/>
            <person name="Lowry S."/>
            <person name="LaButti K."/>
            <person name="Han J."/>
            <person name="Copeland A."/>
            <person name="Lindquist E."/>
            <person name="Barry K."/>
            <person name="Schmutz J."/>
            <person name="Baker S.E."/>
            <person name="Ciuffetti L.M."/>
            <person name="Grigoriev I.V."/>
            <person name="Zhong S."/>
            <person name="Turgeon B.G."/>
        </authorList>
    </citation>
    <scope>NUCLEOTIDE SEQUENCE [LARGE SCALE GENOMIC DNA]</scope>
    <source>
        <strain evidence="2">28A</strain>
    </source>
</reference>
<dbReference type="Proteomes" id="UP000016935">
    <property type="component" value="Unassembled WGS sequence"/>
</dbReference>
<evidence type="ECO:0000313" key="2">
    <source>
        <dbReference type="Proteomes" id="UP000016935"/>
    </source>
</evidence>
<dbReference type="HOGENOM" id="CLU_2172647_0_0_1"/>
<sequence length="110" mass="11988">MAARMQVRIGGPSKSEVEAVAQQNVGSQGCANIDSRFNGTRKARMWLRDQHKEKRCGTEALYNADPVSCMMSADTDAASTSDKAAPTAWRSRAFALSIPRPVQRTVCVDI</sequence>
<gene>
    <name evidence="1" type="ORF">SETTUDRAFT_39584</name>
</gene>
<accession>R0INV8</accession>
<name>R0INV8_EXST2</name>
<organism evidence="1 2">
    <name type="scientific">Exserohilum turcicum (strain 28A)</name>
    <name type="common">Northern leaf blight fungus</name>
    <name type="synonym">Setosphaeria turcica</name>
    <dbReference type="NCBI Taxonomy" id="671987"/>
    <lineage>
        <taxon>Eukaryota</taxon>
        <taxon>Fungi</taxon>
        <taxon>Dikarya</taxon>
        <taxon>Ascomycota</taxon>
        <taxon>Pezizomycotina</taxon>
        <taxon>Dothideomycetes</taxon>
        <taxon>Pleosporomycetidae</taxon>
        <taxon>Pleosporales</taxon>
        <taxon>Pleosporineae</taxon>
        <taxon>Pleosporaceae</taxon>
        <taxon>Exserohilum</taxon>
    </lineage>
</organism>
<reference evidence="1 2" key="1">
    <citation type="journal article" date="2012" name="PLoS Pathog.">
        <title>Diverse lifestyles and strategies of plant pathogenesis encoded in the genomes of eighteen Dothideomycetes fungi.</title>
        <authorList>
            <person name="Ohm R.A."/>
            <person name="Feau N."/>
            <person name="Henrissat B."/>
            <person name="Schoch C.L."/>
            <person name="Horwitz B.A."/>
            <person name="Barry K.W."/>
            <person name="Condon B.J."/>
            <person name="Copeland A.C."/>
            <person name="Dhillon B."/>
            <person name="Glaser F."/>
            <person name="Hesse C.N."/>
            <person name="Kosti I."/>
            <person name="LaButti K."/>
            <person name="Lindquist E.A."/>
            <person name="Lucas S."/>
            <person name="Salamov A.A."/>
            <person name="Bradshaw R.E."/>
            <person name="Ciuffetti L."/>
            <person name="Hamelin R.C."/>
            <person name="Kema G.H.J."/>
            <person name="Lawrence C."/>
            <person name="Scott J.A."/>
            <person name="Spatafora J.W."/>
            <person name="Turgeon B.G."/>
            <person name="de Wit P.J.G.M."/>
            <person name="Zhong S."/>
            <person name="Goodwin S.B."/>
            <person name="Grigoriev I.V."/>
        </authorList>
    </citation>
    <scope>NUCLEOTIDE SEQUENCE [LARGE SCALE GENOMIC DNA]</scope>
    <source>
        <strain evidence="2">28A</strain>
    </source>
</reference>
<evidence type="ECO:0000313" key="1">
    <source>
        <dbReference type="EMBL" id="EOA86456.1"/>
    </source>
</evidence>
<keyword evidence="2" id="KW-1185">Reference proteome</keyword>
<proteinExistence type="predicted"/>
<dbReference type="PROSITE" id="PS51257">
    <property type="entry name" value="PROKAR_LIPOPROTEIN"/>
    <property type="match status" value="1"/>
</dbReference>
<dbReference type="AlphaFoldDB" id="R0INV8"/>